<evidence type="ECO:0000259" key="1">
    <source>
        <dbReference type="Pfam" id="PF00534"/>
    </source>
</evidence>
<dbReference type="EMBL" id="DQWE01000167">
    <property type="protein sequence ID" value="HDI82842.1"/>
    <property type="molecule type" value="Genomic_DNA"/>
</dbReference>
<feature type="domain" description="Glycosyltransferase subfamily 4-like N-terminal" evidence="2">
    <location>
        <begin position="26"/>
        <end position="196"/>
    </location>
</feature>
<protein>
    <submittedName>
        <fullName evidence="3">Glycosyltransferase</fullName>
    </submittedName>
</protein>
<accession>A0A7C0ZEN9</accession>
<evidence type="ECO:0000313" key="3">
    <source>
        <dbReference type="EMBL" id="HDI82842.1"/>
    </source>
</evidence>
<dbReference type="InterPro" id="IPR050194">
    <property type="entry name" value="Glycosyltransferase_grp1"/>
</dbReference>
<name>A0A7C0ZEN9_UNCW3</name>
<dbReference type="Pfam" id="PF00534">
    <property type="entry name" value="Glycos_transf_1"/>
    <property type="match status" value="1"/>
</dbReference>
<dbReference type="Proteomes" id="UP000885847">
    <property type="component" value="Unassembled WGS sequence"/>
</dbReference>
<reference evidence="3" key="1">
    <citation type="journal article" date="2020" name="mSystems">
        <title>Genome- and Community-Level Interaction Insights into Carbon Utilization and Element Cycling Functions of Hydrothermarchaeota in Hydrothermal Sediment.</title>
        <authorList>
            <person name="Zhou Z."/>
            <person name="Liu Y."/>
            <person name="Xu W."/>
            <person name="Pan J."/>
            <person name="Luo Z.H."/>
            <person name="Li M."/>
        </authorList>
    </citation>
    <scope>NUCLEOTIDE SEQUENCE [LARGE SCALE GENOMIC DNA]</scope>
    <source>
        <strain evidence="3">HyVt-102</strain>
    </source>
</reference>
<comment type="caution">
    <text evidence="3">The sequence shown here is derived from an EMBL/GenBank/DDBJ whole genome shotgun (WGS) entry which is preliminary data.</text>
</comment>
<dbReference type="PANTHER" id="PTHR45947:SF3">
    <property type="entry name" value="SULFOQUINOVOSYL TRANSFERASE SQD2"/>
    <property type="match status" value="1"/>
</dbReference>
<dbReference type="SUPFAM" id="SSF53756">
    <property type="entry name" value="UDP-Glycosyltransferase/glycogen phosphorylase"/>
    <property type="match status" value="1"/>
</dbReference>
<dbReference type="Gene3D" id="3.40.50.2000">
    <property type="entry name" value="Glycogen Phosphorylase B"/>
    <property type="match status" value="2"/>
</dbReference>
<gene>
    <name evidence="3" type="ORF">ENF18_03505</name>
</gene>
<dbReference type="PANTHER" id="PTHR45947">
    <property type="entry name" value="SULFOQUINOVOSYL TRANSFERASE SQD2"/>
    <property type="match status" value="1"/>
</dbReference>
<dbReference type="Pfam" id="PF13439">
    <property type="entry name" value="Glyco_transf_4"/>
    <property type="match status" value="1"/>
</dbReference>
<dbReference type="InterPro" id="IPR001296">
    <property type="entry name" value="Glyco_trans_1"/>
</dbReference>
<dbReference type="GO" id="GO:0016758">
    <property type="term" value="F:hexosyltransferase activity"/>
    <property type="evidence" value="ECO:0007669"/>
    <property type="project" value="TreeGrafter"/>
</dbReference>
<dbReference type="InterPro" id="IPR028098">
    <property type="entry name" value="Glyco_trans_4-like_N"/>
</dbReference>
<dbReference type="AlphaFoldDB" id="A0A7C0ZEN9"/>
<feature type="domain" description="Glycosyl transferase family 1" evidence="1">
    <location>
        <begin position="213"/>
        <end position="373"/>
    </location>
</feature>
<organism evidence="3">
    <name type="scientific">candidate division WOR-3 bacterium</name>
    <dbReference type="NCBI Taxonomy" id="2052148"/>
    <lineage>
        <taxon>Bacteria</taxon>
        <taxon>Bacteria division WOR-3</taxon>
    </lineage>
</organism>
<sequence>MSCELVNARHLQVGVVTPAYWPGFKYGGPVHSLHLLLKELKKQGLNIQVYTTTLFQKDNMYMERIVDEVPVKYFPISPLSGSYGYSPALRIHLKNTVQLFNLVIISSTWEYSTYTAMSVCTRDNVPFIFIPRGMLQRRTFRSKFWKKYPYYKLLIEHSVNNASYLIFTTELEKVRTEEVINLKAPSIVIPNGIDTKLIEKRISKDLFYKNFPELKGETIITFLGRFVWKKGLDILINAFSLIAKEFPHVHLVLAGDGEEGYKRKMQCWIKKENIEDRVTFTGFLTGSMKFSLLKASDIFVLPSYSENFGMALVEAMAAGVPVLTTNKVGIYKEVERERAGIVVTPEPESIYYGLKKLLSEPDLRKAFSQRGRSLVLKYFDIKIVATRYIKLFEEILS</sequence>
<evidence type="ECO:0000259" key="2">
    <source>
        <dbReference type="Pfam" id="PF13439"/>
    </source>
</evidence>
<proteinExistence type="predicted"/>